<protein>
    <recommendedName>
        <fullName evidence="13">PNPLA domain-containing protein</fullName>
    </recommendedName>
</protein>
<feature type="domain" description="PNPLA" evidence="10">
    <location>
        <begin position="454"/>
        <end position="664"/>
    </location>
</feature>
<organism evidence="11 12">
    <name type="scientific">Aureobasidium pullulans</name>
    <name type="common">Black yeast</name>
    <name type="synonym">Pullularia pullulans</name>
    <dbReference type="NCBI Taxonomy" id="5580"/>
    <lineage>
        <taxon>Eukaryota</taxon>
        <taxon>Fungi</taxon>
        <taxon>Dikarya</taxon>
        <taxon>Ascomycota</taxon>
        <taxon>Pezizomycotina</taxon>
        <taxon>Dothideomycetes</taxon>
        <taxon>Dothideomycetidae</taxon>
        <taxon>Dothideales</taxon>
        <taxon>Saccotheciaceae</taxon>
        <taxon>Aureobasidium</taxon>
    </lineage>
</organism>
<dbReference type="PANTHER" id="PTHR24185:SF1">
    <property type="entry name" value="CALCIUM-INDEPENDENT PHOSPHOLIPASE A2-GAMMA"/>
    <property type="match status" value="1"/>
</dbReference>
<dbReference type="EMBL" id="QZBZ01000547">
    <property type="protein sequence ID" value="TIA28667.1"/>
    <property type="molecule type" value="Genomic_DNA"/>
</dbReference>
<dbReference type="Proteomes" id="UP000308724">
    <property type="component" value="Unassembled WGS sequence"/>
</dbReference>
<keyword evidence="1" id="KW-0479">Metal-binding</keyword>
<dbReference type="Gene3D" id="3.40.1090.10">
    <property type="entry name" value="Cytosolic phospholipase A2 catalytic domain"/>
    <property type="match status" value="1"/>
</dbReference>
<evidence type="ECO:0000256" key="7">
    <source>
        <dbReference type="PROSITE-ProRule" id="PRU00175"/>
    </source>
</evidence>
<feature type="short sequence motif" description="GXSXG" evidence="8">
    <location>
        <begin position="494"/>
        <end position="498"/>
    </location>
</feature>
<evidence type="ECO:0000313" key="11">
    <source>
        <dbReference type="EMBL" id="TIA28667.1"/>
    </source>
</evidence>
<dbReference type="InterPro" id="IPR001841">
    <property type="entry name" value="Znf_RING"/>
</dbReference>
<evidence type="ECO:0000313" key="12">
    <source>
        <dbReference type="Proteomes" id="UP000308724"/>
    </source>
</evidence>
<dbReference type="SUPFAM" id="SSF52151">
    <property type="entry name" value="FabD/lysophospholipase-like"/>
    <property type="match status" value="1"/>
</dbReference>
<dbReference type="GO" id="GO:0046486">
    <property type="term" value="P:glycerolipid metabolic process"/>
    <property type="evidence" value="ECO:0007669"/>
    <property type="project" value="UniProtKB-ARBA"/>
</dbReference>
<dbReference type="GO" id="GO:0006631">
    <property type="term" value="P:fatty acid metabolic process"/>
    <property type="evidence" value="ECO:0007669"/>
    <property type="project" value="TreeGrafter"/>
</dbReference>
<evidence type="ECO:0000256" key="5">
    <source>
        <dbReference type="ARBA" id="ARBA00022963"/>
    </source>
</evidence>
<evidence type="ECO:0000259" key="10">
    <source>
        <dbReference type="PROSITE" id="PS51635"/>
    </source>
</evidence>
<proteinExistence type="predicted"/>
<evidence type="ECO:0000256" key="8">
    <source>
        <dbReference type="PROSITE-ProRule" id="PRU01161"/>
    </source>
</evidence>
<gene>
    <name evidence="11" type="ORF">D6C78_10634</name>
</gene>
<dbReference type="InterPro" id="IPR016035">
    <property type="entry name" value="Acyl_Trfase/lysoPLipase"/>
</dbReference>
<keyword evidence="4" id="KW-0862">Zinc</keyword>
<accession>A0A4V4LCW8</accession>
<dbReference type="InterPro" id="IPR002641">
    <property type="entry name" value="PNPLA_dom"/>
</dbReference>
<dbReference type="GO" id="GO:0008270">
    <property type="term" value="F:zinc ion binding"/>
    <property type="evidence" value="ECO:0007669"/>
    <property type="project" value="UniProtKB-KW"/>
</dbReference>
<feature type="short sequence motif" description="GXGXXG" evidence="8">
    <location>
        <begin position="458"/>
        <end position="463"/>
    </location>
</feature>
<reference evidence="11 12" key="1">
    <citation type="submission" date="2018-10" db="EMBL/GenBank/DDBJ databases">
        <title>Fifty Aureobasidium pullulans genomes reveal a recombining polyextremotolerant generalist.</title>
        <authorList>
            <person name="Gostincar C."/>
            <person name="Turk M."/>
            <person name="Zajc J."/>
            <person name="Gunde-Cimerman N."/>
        </authorList>
    </citation>
    <scope>NUCLEOTIDE SEQUENCE [LARGE SCALE GENOMIC DNA]</scope>
    <source>
        <strain evidence="11 12">EXF-1645</strain>
    </source>
</reference>
<dbReference type="InterPro" id="IPR017907">
    <property type="entry name" value="Znf_RING_CS"/>
</dbReference>
<dbReference type="AlphaFoldDB" id="A0A4V4LCW8"/>
<dbReference type="Pfam" id="PF01734">
    <property type="entry name" value="Patatin"/>
    <property type="match status" value="1"/>
</dbReference>
<dbReference type="GO" id="GO:0016020">
    <property type="term" value="C:membrane"/>
    <property type="evidence" value="ECO:0007669"/>
    <property type="project" value="TreeGrafter"/>
</dbReference>
<keyword evidence="6 8" id="KW-0443">Lipid metabolism</keyword>
<keyword evidence="5 8" id="KW-0442">Lipid degradation</keyword>
<dbReference type="PROSITE" id="PS51635">
    <property type="entry name" value="PNPLA"/>
    <property type="match status" value="1"/>
</dbReference>
<keyword evidence="3 8" id="KW-0378">Hydrolase</keyword>
<dbReference type="GO" id="GO:0004620">
    <property type="term" value="F:phospholipase activity"/>
    <property type="evidence" value="ECO:0007669"/>
    <property type="project" value="TreeGrafter"/>
</dbReference>
<evidence type="ECO:0000256" key="6">
    <source>
        <dbReference type="ARBA" id="ARBA00023098"/>
    </source>
</evidence>
<evidence type="ECO:0008006" key="13">
    <source>
        <dbReference type="Google" id="ProtNLM"/>
    </source>
</evidence>
<feature type="short sequence motif" description="DGA/G" evidence="8">
    <location>
        <begin position="651"/>
        <end position="653"/>
    </location>
</feature>
<feature type="active site" description="Nucleophile" evidence="8">
    <location>
        <position position="496"/>
    </location>
</feature>
<evidence type="ECO:0000256" key="2">
    <source>
        <dbReference type="ARBA" id="ARBA00022771"/>
    </source>
</evidence>
<dbReference type="PROSITE" id="PS00518">
    <property type="entry name" value="ZF_RING_1"/>
    <property type="match status" value="1"/>
</dbReference>
<name>A0A4V4LCW8_AURPU</name>
<evidence type="ECO:0000256" key="3">
    <source>
        <dbReference type="ARBA" id="ARBA00022801"/>
    </source>
</evidence>
<evidence type="ECO:0000256" key="1">
    <source>
        <dbReference type="ARBA" id="ARBA00022723"/>
    </source>
</evidence>
<keyword evidence="2 7" id="KW-0863">Zinc-finger</keyword>
<feature type="active site" description="Proton acceptor" evidence="8">
    <location>
        <position position="651"/>
    </location>
</feature>
<feature type="domain" description="RING-type" evidence="9">
    <location>
        <begin position="388"/>
        <end position="433"/>
    </location>
</feature>
<comment type="caution">
    <text evidence="11">The sequence shown here is derived from an EMBL/GenBank/DDBJ whole genome shotgun (WGS) entry which is preliminary data.</text>
</comment>
<dbReference type="GO" id="GO:0016042">
    <property type="term" value="P:lipid catabolic process"/>
    <property type="evidence" value="ECO:0007669"/>
    <property type="project" value="UniProtKB-UniRule"/>
</dbReference>
<evidence type="ECO:0000259" key="9">
    <source>
        <dbReference type="PROSITE" id="PS50089"/>
    </source>
</evidence>
<evidence type="ECO:0000256" key="4">
    <source>
        <dbReference type="ARBA" id="ARBA00022833"/>
    </source>
</evidence>
<dbReference type="PROSITE" id="PS50089">
    <property type="entry name" value="ZF_RING_2"/>
    <property type="match status" value="1"/>
</dbReference>
<sequence>MNDESMVRRGERRSIITLVGDDPGYLAPTALGSSNVKEAYAIEFNAAFWSGNGWTVHLGETLDLPEMRLMTPSRLVQCAHLFSDAVVFLAANLLSASTMYLEWLACCPPLVRSKSLKPAARIIIEGALYDVEAFMQQCAAQSKAGVLTFEQLKTSFFDNIEIEQVKHLTWTKYALPRMHIKYLAWEHICDSHRSSRRLRSNHGRLWTLSDFRHLASAWEATGNVPDDISLLTDWWPPGKHSLPGVLSSAESVITRRSGQDFEVLLKQRANLVGSYLMRHSFRSRHWTVPGECCLTNTFAEDQFRLRYLPIARSIARSVFEEQKPITLAAKSKRCYPDNLVDMIQNCWLERTRSAYRTCDSILESAQLHIKQLRLHRQFLTTLQYGSRCAACLLEPWDHILPCKHGLCTLCLRACRGKETGGCRMDVHECPVCEQSVGFPCTRKFMPPTATLRVLALDGGGVKGLVQLHILEHLLDKIGLREGVHISSFFDLMVGSSIGGICALGLGTKNWSLEDCRVKFLEFTKQLFVPKSRWTRFLSCLTRGWFNILSNAAKLVFLDSIYDSAPIERILKESFGDTSLRIQANLQHPTKVAIVVNQASTSETTVFTNYNKSRHRRTGAYRWPSTGGSYRSLNIWKVFWKSVTLLGRVYQDGGLSHNNPSGIAITEANLLAPSQHSDPLIVSVGCGRLLTAPLTQMSVFRRYIKVLEETLNAGRQHDIVKMLFTGRAQNLVRLNPRLEMDEVSLDEQSSMISLENSVQTILDLDSSSAKLFSVECEIAARRLIASLFYFELGYKQRKGDKQGDFLQMGIIKTHLTGEEFAAFGKRYPEMRFKVKDLEVEVSIATEVEILNPVSIESFKIELVHPSWVEQISGSPFTIAQLREAQSDYLPVVFGERRKRN</sequence>
<dbReference type="PANTHER" id="PTHR24185">
    <property type="entry name" value="CALCIUM-INDEPENDENT PHOSPHOLIPASE A2-GAMMA"/>
    <property type="match status" value="1"/>
</dbReference>